<dbReference type="InterPro" id="IPR000620">
    <property type="entry name" value="EamA_dom"/>
</dbReference>
<dbReference type="InterPro" id="IPR037185">
    <property type="entry name" value="EmrE-like"/>
</dbReference>
<feature type="transmembrane region" description="Helical" evidence="5">
    <location>
        <begin position="93"/>
        <end position="113"/>
    </location>
</feature>
<feature type="transmembrane region" description="Helical" evidence="5">
    <location>
        <begin position="181"/>
        <end position="201"/>
    </location>
</feature>
<keyword evidence="2 5" id="KW-0812">Transmembrane</keyword>
<accession>A0AAD0YR89</accession>
<dbReference type="Proteomes" id="UP000269015">
    <property type="component" value="Chromosome"/>
</dbReference>
<dbReference type="GO" id="GO:0016020">
    <property type="term" value="C:membrane"/>
    <property type="evidence" value="ECO:0007669"/>
    <property type="project" value="UniProtKB-SubCell"/>
</dbReference>
<evidence type="ECO:0000256" key="3">
    <source>
        <dbReference type="ARBA" id="ARBA00022989"/>
    </source>
</evidence>
<feature type="transmembrane region" description="Helical" evidence="5">
    <location>
        <begin position="38"/>
        <end position="57"/>
    </location>
</feature>
<evidence type="ECO:0000256" key="2">
    <source>
        <dbReference type="ARBA" id="ARBA00022692"/>
    </source>
</evidence>
<feature type="transmembrane region" description="Helical" evidence="5">
    <location>
        <begin position="207"/>
        <end position="227"/>
    </location>
</feature>
<dbReference type="PANTHER" id="PTHR22911:SF6">
    <property type="entry name" value="SOLUTE CARRIER FAMILY 35 MEMBER G1"/>
    <property type="match status" value="1"/>
</dbReference>
<name>A0AAD0YR89_CHRID</name>
<dbReference type="EMBL" id="CP033930">
    <property type="protein sequence ID" value="AZB16830.1"/>
    <property type="molecule type" value="Genomic_DNA"/>
</dbReference>
<feature type="domain" description="EamA" evidence="6">
    <location>
        <begin position="150"/>
        <end position="274"/>
    </location>
</feature>
<dbReference type="Pfam" id="PF00892">
    <property type="entry name" value="EamA"/>
    <property type="match status" value="2"/>
</dbReference>
<protein>
    <submittedName>
        <fullName evidence="7">DMT family transporter</fullName>
    </submittedName>
</protein>
<feature type="transmembrane region" description="Helical" evidence="5">
    <location>
        <begin position="150"/>
        <end position="169"/>
    </location>
</feature>
<evidence type="ECO:0000256" key="1">
    <source>
        <dbReference type="ARBA" id="ARBA00004141"/>
    </source>
</evidence>
<proteinExistence type="predicted"/>
<evidence type="ECO:0000313" key="8">
    <source>
        <dbReference type="Proteomes" id="UP000269015"/>
    </source>
</evidence>
<evidence type="ECO:0000256" key="5">
    <source>
        <dbReference type="SAM" id="Phobius"/>
    </source>
</evidence>
<reference evidence="7 8" key="1">
    <citation type="submission" date="2018-11" db="EMBL/GenBank/DDBJ databases">
        <title>Proposal to divide the Flavobacteriaceae and reorganize its genera based on Amino Acid Identity values calculated from whole genome sequences.</title>
        <authorList>
            <person name="Nicholson A.C."/>
            <person name="Gulvik C.A."/>
            <person name="Whitney A.M."/>
            <person name="Humrighouse B.W."/>
            <person name="Bell M."/>
            <person name="Holmes B."/>
            <person name="Steigerwalt A.G."/>
            <person name="Villarma A."/>
            <person name="Sheth M."/>
            <person name="Batra D."/>
            <person name="Pryor J."/>
            <person name="Bernardet J.-F."/>
            <person name="Hugo C."/>
            <person name="Kampfer P."/>
            <person name="Newman J."/>
            <person name="McQuiston J.R."/>
        </authorList>
    </citation>
    <scope>NUCLEOTIDE SEQUENCE [LARGE SCALE GENOMIC DNA]</scope>
    <source>
        <strain evidence="7 8">H5559</strain>
    </source>
</reference>
<evidence type="ECO:0000256" key="4">
    <source>
        <dbReference type="ARBA" id="ARBA00023136"/>
    </source>
</evidence>
<feature type="domain" description="EamA" evidence="6">
    <location>
        <begin position="7"/>
        <end position="138"/>
    </location>
</feature>
<sequence>MRESTRAGILWMAISTLLYVLQEAILKNLTLSIDIFNIVLFRNIFGLLFFLPLLIQGRFKGLRIVNKKMILLRAIFGFGAMTSYIYALKNGAFLMIGSISLLVPLITAFLVPILLKENIPSRLKVVFILSLIAAIFITFGKQHLKQSFNLGIIFVFISMFFNAGIFIIIKLLTKSESNFTISVWMSITQIMFSLPFSFISLEWPQGLNIMWLAIAGILAALGQITMAQALRVSDTTTTMVSSSFLRFVWVFLLSIFFFNETPNLFEIIGALILVSVNIMAMYNNK</sequence>
<evidence type="ECO:0000259" key="6">
    <source>
        <dbReference type="Pfam" id="PF00892"/>
    </source>
</evidence>
<dbReference type="PANTHER" id="PTHR22911">
    <property type="entry name" value="ACYL-MALONYL CONDENSING ENZYME-RELATED"/>
    <property type="match status" value="1"/>
</dbReference>
<keyword evidence="4 5" id="KW-0472">Membrane</keyword>
<comment type="subcellular location">
    <subcellularLocation>
        <location evidence="1">Membrane</location>
        <topology evidence="1">Multi-pass membrane protein</topology>
    </subcellularLocation>
</comment>
<dbReference type="RefSeq" id="WP_061084880.1">
    <property type="nucleotide sequence ID" value="NZ_CP033930.1"/>
</dbReference>
<feature type="transmembrane region" description="Helical" evidence="5">
    <location>
        <begin position="264"/>
        <end position="282"/>
    </location>
</feature>
<gene>
    <name evidence="7" type="ORF">EG352_03110</name>
</gene>
<feature type="transmembrane region" description="Helical" evidence="5">
    <location>
        <begin position="239"/>
        <end position="258"/>
    </location>
</feature>
<dbReference type="SUPFAM" id="SSF103481">
    <property type="entry name" value="Multidrug resistance efflux transporter EmrE"/>
    <property type="match status" value="2"/>
</dbReference>
<feature type="transmembrane region" description="Helical" evidence="5">
    <location>
        <begin position="125"/>
        <end position="144"/>
    </location>
</feature>
<organism evidence="7 8">
    <name type="scientific">Chryseobacterium indologenes</name>
    <name type="common">Flavobacterium indologenes</name>
    <dbReference type="NCBI Taxonomy" id="253"/>
    <lineage>
        <taxon>Bacteria</taxon>
        <taxon>Pseudomonadati</taxon>
        <taxon>Bacteroidota</taxon>
        <taxon>Flavobacteriia</taxon>
        <taxon>Flavobacteriales</taxon>
        <taxon>Weeksellaceae</taxon>
        <taxon>Chryseobacterium group</taxon>
        <taxon>Chryseobacterium</taxon>
    </lineage>
</organism>
<dbReference type="AlphaFoldDB" id="A0AAD0YR89"/>
<evidence type="ECO:0000313" key="7">
    <source>
        <dbReference type="EMBL" id="AZB16830.1"/>
    </source>
</evidence>
<feature type="transmembrane region" description="Helical" evidence="5">
    <location>
        <begin position="69"/>
        <end position="87"/>
    </location>
</feature>
<keyword evidence="3 5" id="KW-1133">Transmembrane helix</keyword>